<dbReference type="PANTHER" id="PTHR48086">
    <property type="entry name" value="SODIUM/PROLINE SYMPORTER-RELATED"/>
    <property type="match status" value="1"/>
</dbReference>
<dbReference type="GO" id="GO:0005886">
    <property type="term" value="C:plasma membrane"/>
    <property type="evidence" value="ECO:0007669"/>
    <property type="project" value="UniProtKB-SubCell"/>
</dbReference>
<keyword evidence="11" id="KW-0739">Sodium transport</keyword>
<keyword evidence="7 14" id="KW-1133">Transmembrane helix</keyword>
<sequence length="533" mass="55687">MSNMIMYNKKSGRRPRWGRDGNGMAGILGITLALYGALMTWLGARARRRTGTAGYFDGRHALGGGAVFGLVTALWTSSAVAVELDTAYRSGWGAAWFGGSVALMSVAVTFWFPVIRRYGYLTNSDLIGRGFGTAARRLAGGVIALTFPVFALSNALVAAVFLHVALGWPLGLGLAGVTALVLLYVQFAGLTSLAATQAVNLGLMLAGLAAALWQAVHSPLPVHPLPAAVRGWQGVPAATVLVWLTMNLLNGLAAQAELQALAAARRPAEARCAVVASSLLLLGIVVASAWLGILVRQHWLPGPGGGLGAFARVMLTGSPWWVQVLVAAGVWALALTWCAPLLFSGAVSLGRDVVRPAEAVRWTRWALVAEGVLLVGFGLLRPGDLAWWRVFGLTLRNAAVVTPTVAFLLWPDLPRRWVLAAMTAAVGMGLGLNLVQGFSAGATALSPMWPAAATGLGVLNLGRLWTDGRRLEGAVTGLLTAAAAWGALPAARALDAVPLAGPVVLLVPALVTGGLWAFRRAVLAQPLAVWEED</sequence>
<keyword evidence="4" id="KW-1003">Cell membrane</keyword>
<evidence type="ECO:0000256" key="1">
    <source>
        <dbReference type="ARBA" id="ARBA00004651"/>
    </source>
</evidence>
<feature type="transmembrane region" description="Helical" evidence="14">
    <location>
        <begin position="235"/>
        <end position="253"/>
    </location>
</feature>
<proteinExistence type="inferred from homology"/>
<feature type="transmembrane region" description="Helical" evidence="14">
    <location>
        <begin position="497"/>
        <end position="518"/>
    </location>
</feature>
<evidence type="ECO:0000313" key="15">
    <source>
        <dbReference type="EMBL" id="CAB1127519.1"/>
    </source>
</evidence>
<feature type="transmembrane region" description="Helical" evidence="14">
    <location>
        <begin position="320"/>
        <end position="350"/>
    </location>
</feature>
<evidence type="ECO:0000256" key="12">
    <source>
        <dbReference type="ARBA" id="ARBA00033708"/>
    </source>
</evidence>
<accession>A0A6F8ZC67</accession>
<evidence type="ECO:0000256" key="9">
    <source>
        <dbReference type="ARBA" id="ARBA00023065"/>
    </source>
</evidence>
<organism evidence="15 16">
    <name type="scientific">Candidatus Hydrogenisulfobacillus filiaventi</name>
    <dbReference type="NCBI Taxonomy" id="2707344"/>
    <lineage>
        <taxon>Bacteria</taxon>
        <taxon>Bacillati</taxon>
        <taxon>Bacillota</taxon>
        <taxon>Clostridia</taxon>
        <taxon>Eubacteriales</taxon>
        <taxon>Clostridiales Family XVII. Incertae Sedis</taxon>
        <taxon>Candidatus Hydrogenisulfobacillus</taxon>
    </lineage>
</organism>
<keyword evidence="6" id="KW-0769">Symport</keyword>
<dbReference type="PANTHER" id="PTHR48086:SF3">
    <property type="entry name" value="SODIUM_PROLINE SYMPORTER"/>
    <property type="match status" value="1"/>
</dbReference>
<dbReference type="GO" id="GO:0006814">
    <property type="term" value="P:sodium ion transport"/>
    <property type="evidence" value="ECO:0007669"/>
    <property type="project" value="UniProtKB-KW"/>
</dbReference>
<name>A0A6F8ZC67_9FIRM</name>
<comment type="catalytic activity">
    <reaction evidence="12">
        <text>L-proline(in) + Na(+)(in) = L-proline(out) + Na(+)(out)</text>
        <dbReference type="Rhea" id="RHEA:28967"/>
        <dbReference type="ChEBI" id="CHEBI:29101"/>
        <dbReference type="ChEBI" id="CHEBI:60039"/>
    </reaction>
</comment>
<comment type="subcellular location">
    <subcellularLocation>
        <location evidence="1">Cell membrane</location>
        <topology evidence="1">Multi-pass membrane protein</topology>
    </subcellularLocation>
</comment>
<keyword evidence="10 14" id="KW-0472">Membrane</keyword>
<comment type="similarity">
    <text evidence="2 13">Belongs to the sodium:solute symporter (SSF) (TC 2.A.21) family.</text>
</comment>
<gene>
    <name evidence="15" type="ORF">R50_0013</name>
</gene>
<dbReference type="InterPro" id="IPR001734">
    <property type="entry name" value="Na/solute_symporter"/>
</dbReference>
<keyword evidence="5 14" id="KW-0812">Transmembrane</keyword>
<evidence type="ECO:0000256" key="11">
    <source>
        <dbReference type="ARBA" id="ARBA00023201"/>
    </source>
</evidence>
<feature type="transmembrane region" description="Helical" evidence="14">
    <location>
        <begin position="94"/>
        <end position="114"/>
    </location>
</feature>
<dbReference type="Pfam" id="PF00474">
    <property type="entry name" value="SSF"/>
    <property type="match status" value="1"/>
</dbReference>
<reference evidence="15 16" key="1">
    <citation type="submission" date="2020-02" db="EMBL/GenBank/DDBJ databases">
        <authorList>
            <person name="Hogendoorn C."/>
        </authorList>
    </citation>
    <scope>NUCLEOTIDE SEQUENCE [LARGE SCALE GENOMIC DNA]</scope>
    <source>
        <strain evidence="15">R501</strain>
    </source>
</reference>
<evidence type="ECO:0000256" key="13">
    <source>
        <dbReference type="RuleBase" id="RU362091"/>
    </source>
</evidence>
<feature type="transmembrane region" description="Helical" evidence="14">
    <location>
        <begin position="168"/>
        <end position="186"/>
    </location>
</feature>
<evidence type="ECO:0000256" key="6">
    <source>
        <dbReference type="ARBA" id="ARBA00022847"/>
    </source>
</evidence>
<evidence type="ECO:0000256" key="5">
    <source>
        <dbReference type="ARBA" id="ARBA00022692"/>
    </source>
</evidence>
<keyword evidence="9" id="KW-0406">Ion transport</keyword>
<evidence type="ECO:0008006" key="17">
    <source>
        <dbReference type="Google" id="ProtNLM"/>
    </source>
</evidence>
<dbReference type="Proteomes" id="UP000503399">
    <property type="component" value="Chromosome"/>
</dbReference>
<evidence type="ECO:0000256" key="7">
    <source>
        <dbReference type="ARBA" id="ARBA00022989"/>
    </source>
</evidence>
<feature type="transmembrane region" description="Helical" evidence="14">
    <location>
        <begin position="62"/>
        <end position="82"/>
    </location>
</feature>
<feature type="transmembrane region" description="Helical" evidence="14">
    <location>
        <begin position="273"/>
        <end position="293"/>
    </location>
</feature>
<dbReference type="InterPro" id="IPR038377">
    <property type="entry name" value="Na/Glc_symporter_sf"/>
</dbReference>
<keyword evidence="16" id="KW-1185">Reference proteome</keyword>
<feature type="transmembrane region" description="Helical" evidence="14">
    <location>
        <begin position="138"/>
        <end position="162"/>
    </location>
</feature>
<dbReference type="PROSITE" id="PS50283">
    <property type="entry name" value="NA_SOLUT_SYMP_3"/>
    <property type="match status" value="1"/>
</dbReference>
<evidence type="ECO:0000256" key="4">
    <source>
        <dbReference type="ARBA" id="ARBA00022475"/>
    </source>
</evidence>
<dbReference type="Gene3D" id="1.20.1730.10">
    <property type="entry name" value="Sodium/glucose cotransporter"/>
    <property type="match status" value="1"/>
</dbReference>
<evidence type="ECO:0000256" key="14">
    <source>
        <dbReference type="SAM" id="Phobius"/>
    </source>
</evidence>
<feature type="transmembrane region" description="Helical" evidence="14">
    <location>
        <begin position="23"/>
        <end position="42"/>
    </location>
</feature>
<feature type="transmembrane region" description="Helical" evidence="14">
    <location>
        <begin position="362"/>
        <end position="380"/>
    </location>
</feature>
<dbReference type="AlphaFoldDB" id="A0A6F8ZC67"/>
<evidence type="ECO:0000313" key="16">
    <source>
        <dbReference type="Proteomes" id="UP000503399"/>
    </source>
</evidence>
<feature type="transmembrane region" description="Helical" evidence="14">
    <location>
        <begin position="386"/>
        <end position="410"/>
    </location>
</feature>
<dbReference type="EMBL" id="LR778114">
    <property type="protein sequence ID" value="CAB1127519.1"/>
    <property type="molecule type" value="Genomic_DNA"/>
</dbReference>
<dbReference type="InterPro" id="IPR050277">
    <property type="entry name" value="Sodium:Solute_Symporter"/>
</dbReference>
<dbReference type="GO" id="GO:0015293">
    <property type="term" value="F:symporter activity"/>
    <property type="evidence" value="ECO:0007669"/>
    <property type="project" value="UniProtKB-KW"/>
</dbReference>
<evidence type="ECO:0000256" key="8">
    <source>
        <dbReference type="ARBA" id="ARBA00023053"/>
    </source>
</evidence>
<feature type="transmembrane region" description="Helical" evidence="14">
    <location>
        <begin position="198"/>
        <end position="215"/>
    </location>
</feature>
<keyword evidence="3" id="KW-0813">Transport</keyword>
<dbReference type="KEGG" id="hfv:R50_0013"/>
<evidence type="ECO:0000256" key="2">
    <source>
        <dbReference type="ARBA" id="ARBA00006434"/>
    </source>
</evidence>
<feature type="transmembrane region" description="Helical" evidence="14">
    <location>
        <begin position="417"/>
        <end position="435"/>
    </location>
</feature>
<keyword evidence="8" id="KW-0915">Sodium</keyword>
<evidence type="ECO:0000256" key="10">
    <source>
        <dbReference type="ARBA" id="ARBA00023136"/>
    </source>
</evidence>
<protein>
    <recommendedName>
        <fullName evidence="17">Sodium:solute symporter</fullName>
    </recommendedName>
</protein>
<evidence type="ECO:0000256" key="3">
    <source>
        <dbReference type="ARBA" id="ARBA00022448"/>
    </source>
</evidence>